<dbReference type="GO" id="GO:0004748">
    <property type="term" value="F:ribonucleoside-diphosphate reductase activity, thioredoxin disulfide as acceptor"/>
    <property type="evidence" value="ECO:0007669"/>
    <property type="project" value="TreeGrafter"/>
</dbReference>
<dbReference type="InterPro" id="IPR055771">
    <property type="entry name" value="DUF7347"/>
</dbReference>
<dbReference type="OrthoDB" id="139164at2157"/>
<evidence type="ECO:0000259" key="1">
    <source>
        <dbReference type="SMART" id="SM00418"/>
    </source>
</evidence>
<evidence type="ECO:0000313" key="3">
    <source>
        <dbReference type="Proteomes" id="UP000509448"/>
    </source>
</evidence>
<dbReference type="CDD" id="cd00090">
    <property type="entry name" value="HTH_ARSR"/>
    <property type="match status" value="1"/>
</dbReference>
<dbReference type="SMART" id="SM00418">
    <property type="entry name" value="HTH_ARSR"/>
    <property type="match status" value="1"/>
</dbReference>
<evidence type="ECO:0000313" key="2">
    <source>
        <dbReference type="EMBL" id="BBE41513.1"/>
    </source>
</evidence>
<dbReference type="InterPro" id="IPR036390">
    <property type="entry name" value="WH_DNA-bd_sf"/>
</dbReference>
<dbReference type="Pfam" id="PF24038">
    <property type="entry name" value="DUF7347"/>
    <property type="match status" value="1"/>
</dbReference>
<dbReference type="GO" id="GO:0031250">
    <property type="term" value="C:anaerobic ribonucleoside-triphosphate reductase complex"/>
    <property type="evidence" value="ECO:0007669"/>
    <property type="project" value="TreeGrafter"/>
</dbReference>
<dbReference type="AlphaFoldDB" id="A0A4P2VDN7"/>
<dbReference type="KEGG" id="ccai:NAS2_0107"/>
<dbReference type="RefSeq" id="WP_174447857.1">
    <property type="nucleotide sequence ID" value="NZ_AP018732.1"/>
</dbReference>
<dbReference type="SUPFAM" id="SSF46785">
    <property type="entry name" value="Winged helix' DNA-binding domain"/>
    <property type="match status" value="1"/>
</dbReference>
<keyword evidence="3" id="KW-1185">Reference proteome</keyword>
<dbReference type="EC" id="1.17.4.2" evidence="2"/>
<dbReference type="Proteomes" id="UP000509448">
    <property type="component" value="Chromosome"/>
</dbReference>
<dbReference type="PANTHER" id="PTHR21075:SF0">
    <property type="entry name" value="ANAEROBIC RIBONUCLEOSIDE-TRIPHOSPHATE REDUCTASE"/>
    <property type="match status" value="1"/>
</dbReference>
<dbReference type="InterPro" id="IPR011332">
    <property type="entry name" value="Ribosomal_zn-bd"/>
</dbReference>
<sequence>MSEGQFRRAIGIFSVISSPSRLEILRQLNSRGPMGYSELKSSTGFRAKKESGKFAYHLRKLLRQGLIQHNRVDKKYGITPLGRLVLNAAREIDERALLHVEQVMIRTTHETLEPFSSNRLMQSLVKEAGMSRDAAQKIASEIEHLVIGREGLYLTTPMIRGMASYLLLVDGKDDESTRLAKLGISNWDLELMLSSSPGVQSVIREAGFRALRERELFSSYPKDVVDAHMEGELNIRDIGTSTLAPDSVSIPLDRSTQLEDLLSLALSTRVELSIVAREDHDPSELRRLLLNSESALRAYGWPVLLNTVLLNADLVKAIDGLRGTEGSRLSFTLAFPGASKAAVALASRGLAVSTSATSALRSFLGAPVDPELPLVSIVGASVNMPRLAYETQGDEAYFSARLLQVVEKASSALEHRMKNLPRSFNNNRILSGAKVFGFVNLIGYSESPPAVKLGSSLIRLVEGTGVLAALMYDHRSAQRLRRLDAERMPPSELPHITGWIPDGYTSGYYASPSERSQSQVPLTSAYANIIQSHELTNTMDEHTSVIPTLKVCRACGSLNPPGSTTCSKCGSSALAPLYNGVLIS</sequence>
<dbReference type="SUPFAM" id="SSF57829">
    <property type="entry name" value="Zn-binding ribosomal proteins"/>
    <property type="match status" value="1"/>
</dbReference>
<dbReference type="GO" id="GO:0006412">
    <property type="term" value="P:translation"/>
    <property type="evidence" value="ECO:0007669"/>
    <property type="project" value="InterPro"/>
</dbReference>
<dbReference type="Gene3D" id="4.10.1060.50">
    <property type="match status" value="1"/>
</dbReference>
<dbReference type="GO" id="GO:0009265">
    <property type="term" value="P:2'-deoxyribonucleotide biosynthetic process"/>
    <property type="evidence" value="ECO:0007669"/>
    <property type="project" value="TreeGrafter"/>
</dbReference>
<protein>
    <submittedName>
        <fullName evidence="2">Ribonucleotide reductase of class III, large subunit</fullName>
        <ecNumber evidence="2">1.17.4.2</ecNumber>
    </submittedName>
</protein>
<name>A0A4P2VDN7_9ARCH</name>
<dbReference type="InterPro" id="IPR001845">
    <property type="entry name" value="HTH_ArsR_DNA-bd_dom"/>
</dbReference>
<keyword evidence="2" id="KW-0560">Oxidoreductase</keyword>
<proteinExistence type="predicted"/>
<dbReference type="PANTHER" id="PTHR21075">
    <property type="entry name" value="ANAEROBIC RIBONUCLEOSIDE-TRIPHOSPHATE REDUCTASE"/>
    <property type="match status" value="1"/>
</dbReference>
<dbReference type="GO" id="GO:0003700">
    <property type="term" value="F:DNA-binding transcription factor activity"/>
    <property type="evidence" value="ECO:0007669"/>
    <property type="project" value="InterPro"/>
</dbReference>
<dbReference type="GeneID" id="55583928"/>
<dbReference type="InterPro" id="IPR036388">
    <property type="entry name" value="WH-like_DNA-bd_sf"/>
</dbReference>
<dbReference type="Gene3D" id="1.10.10.10">
    <property type="entry name" value="Winged helix-like DNA-binding domain superfamily/Winged helix DNA-binding domain"/>
    <property type="match status" value="1"/>
</dbReference>
<dbReference type="EMBL" id="AP018732">
    <property type="protein sequence ID" value="BBE41513.1"/>
    <property type="molecule type" value="Genomic_DNA"/>
</dbReference>
<gene>
    <name evidence="2" type="ORF">NAS2_0107</name>
</gene>
<reference evidence="2 3" key="1">
    <citation type="journal article" date="2019" name="ISME J.">
        <title>Isolation and characterization of a thermophilic sulfur- and iron-reducing thaumarchaeote from a terrestrial acidic hot spring.</title>
        <authorList>
            <person name="Kato S."/>
            <person name="Itoh T."/>
            <person name="Yuki M."/>
            <person name="Nagamori M."/>
            <person name="Ohnishi M."/>
            <person name="Uematsu K."/>
            <person name="Suzuki K."/>
            <person name="Takashina T."/>
            <person name="Ohkuma M."/>
        </authorList>
    </citation>
    <scope>NUCLEOTIDE SEQUENCE [LARGE SCALE GENOMIC DNA]</scope>
    <source>
        <strain evidence="2 3">NAS-02</strain>
    </source>
</reference>
<dbReference type="InterPro" id="IPR011991">
    <property type="entry name" value="ArsR-like_HTH"/>
</dbReference>
<dbReference type="GO" id="GO:0008998">
    <property type="term" value="F:ribonucleoside-triphosphate reductase (thioredoxin) activity"/>
    <property type="evidence" value="ECO:0007669"/>
    <property type="project" value="UniProtKB-EC"/>
</dbReference>
<accession>A0A4P2VDN7</accession>
<dbReference type="InterPro" id="IPR038587">
    <property type="entry name" value="Ribosomal_eL40_sf"/>
</dbReference>
<organism evidence="2 3">
    <name type="scientific">Conexivisphaera calida</name>
    <dbReference type="NCBI Taxonomy" id="1874277"/>
    <lineage>
        <taxon>Archaea</taxon>
        <taxon>Nitrososphaerota</taxon>
        <taxon>Conexivisphaeria</taxon>
        <taxon>Conexivisphaerales</taxon>
        <taxon>Conexivisphaeraceae</taxon>
        <taxon>Conexivisphaera</taxon>
    </lineage>
</organism>
<feature type="domain" description="HTH arsR-type" evidence="1">
    <location>
        <begin position="11"/>
        <end position="90"/>
    </location>
</feature>